<evidence type="ECO:0000259" key="3">
    <source>
        <dbReference type="PROSITE" id="PS50103"/>
    </source>
</evidence>
<evidence type="ECO:0000256" key="1">
    <source>
        <dbReference type="PROSITE-ProRule" id="PRU00723"/>
    </source>
</evidence>
<dbReference type="GO" id="GO:0008270">
    <property type="term" value="F:zinc ion binding"/>
    <property type="evidence" value="ECO:0007669"/>
    <property type="project" value="UniProtKB-KW"/>
</dbReference>
<gene>
    <name evidence="4" type="ORF">EKO27_g395</name>
</gene>
<keyword evidence="5" id="KW-1185">Reference proteome</keyword>
<organism evidence="4 5">
    <name type="scientific">Xylaria grammica</name>
    <dbReference type="NCBI Taxonomy" id="363999"/>
    <lineage>
        <taxon>Eukaryota</taxon>
        <taxon>Fungi</taxon>
        <taxon>Dikarya</taxon>
        <taxon>Ascomycota</taxon>
        <taxon>Pezizomycotina</taxon>
        <taxon>Sordariomycetes</taxon>
        <taxon>Xylariomycetidae</taxon>
        <taxon>Xylariales</taxon>
        <taxon>Xylariaceae</taxon>
        <taxon>Xylaria</taxon>
    </lineage>
</organism>
<feature type="region of interest" description="Disordered" evidence="2">
    <location>
        <begin position="1"/>
        <end position="53"/>
    </location>
</feature>
<feature type="region of interest" description="Disordered" evidence="2">
    <location>
        <begin position="104"/>
        <end position="165"/>
    </location>
</feature>
<evidence type="ECO:0000313" key="5">
    <source>
        <dbReference type="Proteomes" id="UP000286045"/>
    </source>
</evidence>
<dbReference type="PROSITE" id="PS50103">
    <property type="entry name" value="ZF_C3H1"/>
    <property type="match status" value="1"/>
</dbReference>
<sequence length="515" mass="56556">MDIPLQTTSSACISTSGPAVNSPSDLSYSSGPSHTSTRNTSPDPASSGALSRHSSPFVDLSVATGSIDYTPNILLDRPLNMDKNSFQSVNDRRNKLVSERPTGAHYQHAQHYHHSHHNHHNHHHQQHHQQQQLTSPQLQVARPSIQAPSGHHRSLTSANWRAQTPEDAVVPQSRNMYHPFDTPATSYHLQHPPVRTTPFPNTRVDQHHHLQHTTSVVSYPSPGPISEAQLDGSFAYCYDRGNGQYTRLIPADMLPPLQNIPAVQQGYAGMVVVPQPRGLPPSGHSSNTEPVAVRSPTATPTSPADTIQSRIDNIVAATPSTPTHLSPGSSNNPPPGHRRPKIYCDKWVHEGVCAFTQQGCKYKHEMPSDKVTQHQLGLFHGYPQWWKKHQADLARQRDVPPPEGPKNDGQNNSSRPNNEQYLGQTNSLAVGNGGARGGALGLTSDTVGQLAWRPSGEPQALGPPPSVGRATVSRGMSGAMRNTMVGRGTAHYVPRYSKKLSSWYRYYHFFYATYE</sequence>
<keyword evidence="1" id="KW-0863">Zinc-finger</keyword>
<dbReference type="InterPro" id="IPR000571">
    <property type="entry name" value="Znf_CCCH"/>
</dbReference>
<feature type="region of interest" description="Disordered" evidence="2">
    <location>
        <begin position="275"/>
        <end position="306"/>
    </location>
</feature>
<feature type="zinc finger region" description="C3H1-type" evidence="1">
    <location>
        <begin position="338"/>
        <end position="367"/>
    </location>
</feature>
<dbReference type="AlphaFoldDB" id="A0A439DJW4"/>
<protein>
    <recommendedName>
        <fullName evidence="3">C3H1-type domain-containing protein</fullName>
    </recommendedName>
</protein>
<comment type="caution">
    <text evidence="4">The sequence shown here is derived from an EMBL/GenBank/DDBJ whole genome shotgun (WGS) entry which is preliminary data.</text>
</comment>
<dbReference type="Proteomes" id="UP000286045">
    <property type="component" value="Unassembled WGS sequence"/>
</dbReference>
<name>A0A439DJW4_9PEZI</name>
<proteinExistence type="predicted"/>
<feature type="compositionally biased region" description="Basic residues" evidence="2">
    <location>
        <begin position="108"/>
        <end position="127"/>
    </location>
</feature>
<feature type="compositionally biased region" description="Low complexity" evidence="2">
    <location>
        <begin position="22"/>
        <end position="33"/>
    </location>
</feature>
<feature type="compositionally biased region" description="Gly residues" evidence="2">
    <location>
        <begin position="431"/>
        <end position="440"/>
    </location>
</feature>
<feature type="compositionally biased region" description="Polar residues" evidence="2">
    <location>
        <begin position="408"/>
        <end position="427"/>
    </location>
</feature>
<feature type="compositionally biased region" description="Basic and acidic residues" evidence="2">
    <location>
        <begin position="390"/>
        <end position="400"/>
    </location>
</feature>
<keyword evidence="1" id="KW-0479">Metal-binding</keyword>
<feature type="region of interest" description="Disordered" evidence="2">
    <location>
        <begin position="318"/>
        <end position="338"/>
    </location>
</feature>
<feature type="compositionally biased region" description="Low complexity" evidence="2">
    <location>
        <begin position="295"/>
        <end position="304"/>
    </location>
</feature>
<accession>A0A439DJW4</accession>
<dbReference type="STRING" id="363999.A0A439DJW4"/>
<evidence type="ECO:0000256" key="2">
    <source>
        <dbReference type="SAM" id="MobiDB-lite"/>
    </source>
</evidence>
<keyword evidence="1" id="KW-0862">Zinc</keyword>
<feature type="domain" description="C3H1-type" evidence="3">
    <location>
        <begin position="338"/>
        <end position="367"/>
    </location>
</feature>
<feature type="region of interest" description="Disordered" evidence="2">
    <location>
        <begin position="390"/>
        <end position="440"/>
    </location>
</feature>
<dbReference type="EMBL" id="RYZI01000004">
    <property type="protein sequence ID" value="RWA14704.1"/>
    <property type="molecule type" value="Genomic_DNA"/>
</dbReference>
<feature type="compositionally biased region" description="Polar residues" evidence="2">
    <location>
        <begin position="1"/>
        <end position="21"/>
    </location>
</feature>
<feature type="compositionally biased region" description="Polar residues" evidence="2">
    <location>
        <begin position="34"/>
        <end position="53"/>
    </location>
</feature>
<evidence type="ECO:0000313" key="4">
    <source>
        <dbReference type="EMBL" id="RWA14704.1"/>
    </source>
</evidence>
<reference evidence="4 5" key="1">
    <citation type="submission" date="2018-12" db="EMBL/GenBank/DDBJ databases">
        <title>Draft genome sequence of Xylaria grammica IHI A82.</title>
        <authorList>
            <person name="Buettner E."/>
            <person name="Kellner H."/>
        </authorList>
    </citation>
    <scope>NUCLEOTIDE SEQUENCE [LARGE SCALE GENOMIC DNA]</scope>
    <source>
        <strain evidence="4 5">IHI A82</strain>
    </source>
</reference>